<name>A0ABU0A359_9BACI</name>
<evidence type="ECO:0000256" key="2">
    <source>
        <dbReference type="ARBA" id="ARBA00022741"/>
    </source>
</evidence>
<feature type="compositionally biased region" description="Acidic residues" evidence="5">
    <location>
        <begin position="367"/>
        <end position="378"/>
    </location>
</feature>
<evidence type="ECO:0000256" key="1">
    <source>
        <dbReference type="ARBA" id="ARBA00004141"/>
    </source>
</evidence>
<gene>
    <name evidence="7" type="ORF">J2S74_005386</name>
</gene>
<accession>A0ABU0A359</accession>
<feature type="region of interest" description="Disordered" evidence="5">
    <location>
        <begin position="362"/>
        <end position="390"/>
    </location>
</feature>
<dbReference type="RefSeq" id="WP_307332418.1">
    <property type="nucleotide sequence ID" value="NZ_JAUSUG010000038.1"/>
</dbReference>
<keyword evidence="8" id="KW-1185">Reference proteome</keyword>
<dbReference type="InterPro" id="IPR002543">
    <property type="entry name" value="FtsK_dom"/>
</dbReference>
<evidence type="ECO:0000313" key="7">
    <source>
        <dbReference type="EMBL" id="MDQ0257923.1"/>
    </source>
</evidence>
<dbReference type="PROSITE" id="PS50901">
    <property type="entry name" value="FTSK"/>
    <property type="match status" value="1"/>
</dbReference>
<dbReference type="Gene3D" id="3.40.50.300">
    <property type="entry name" value="P-loop containing nucleotide triphosphate hydrolases"/>
    <property type="match status" value="1"/>
</dbReference>
<comment type="caution">
    <text evidence="7">The sequence shown here is derived from an EMBL/GenBank/DDBJ whole genome shotgun (WGS) entry which is preliminary data.</text>
</comment>
<organism evidence="7 8">
    <name type="scientific">Evansella vedderi</name>
    <dbReference type="NCBI Taxonomy" id="38282"/>
    <lineage>
        <taxon>Bacteria</taxon>
        <taxon>Bacillati</taxon>
        <taxon>Bacillota</taxon>
        <taxon>Bacilli</taxon>
        <taxon>Bacillales</taxon>
        <taxon>Bacillaceae</taxon>
        <taxon>Evansella</taxon>
    </lineage>
</organism>
<evidence type="ECO:0000256" key="3">
    <source>
        <dbReference type="ARBA" id="ARBA00022840"/>
    </source>
</evidence>
<dbReference type="InterPro" id="IPR027417">
    <property type="entry name" value="P-loop_NTPase"/>
</dbReference>
<dbReference type="PANTHER" id="PTHR22683">
    <property type="entry name" value="SPORULATION PROTEIN RELATED"/>
    <property type="match status" value="1"/>
</dbReference>
<evidence type="ECO:0000256" key="4">
    <source>
        <dbReference type="PROSITE-ProRule" id="PRU00289"/>
    </source>
</evidence>
<sequence>MKILKERQLKSQLRKVFNAVGIYKEYQSYQDKKKIYPKIHSARELDNGNKIEFVFTLLNGMDPKEVKKKEYAFYQVFGSTLEIETDNIKKYTLTVYKKDIESRILWSYKKVKDLLKDYEVPVVAGVNKNNQYVTFDLIENPHLLISGTTGSGKSTQLRSVLMTLIAAMPPEKLELYLADLKMAEFQFFRYVKHVKNLCLTREETKAMLIKIMVELEKRQALIVEEGVTHVKDLEKKRVPYIIVAIDEFASLKDDDAMEIILELGNRGRALGIYLILSILRPDAKTVDSRIKGNLNATMGFKAKNAINANVIGTPGAENLKGKGRFLLDSLTVDGMPELQGIFLSEKRLKKLLEPYKVSKEEWNVDQQPEEIDDEENDNNEPFNGALGDVE</sequence>
<dbReference type="Pfam" id="PF01580">
    <property type="entry name" value="FtsK_SpoIIIE"/>
    <property type="match status" value="1"/>
</dbReference>
<dbReference type="InterPro" id="IPR050206">
    <property type="entry name" value="FtsK/SpoIIIE/SftA"/>
</dbReference>
<dbReference type="Proteomes" id="UP001230005">
    <property type="component" value="Unassembled WGS sequence"/>
</dbReference>
<keyword evidence="3 4" id="KW-0067">ATP-binding</keyword>
<reference evidence="7 8" key="1">
    <citation type="submission" date="2023-07" db="EMBL/GenBank/DDBJ databases">
        <title>Genomic Encyclopedia of Type Strains, Phase IV (KMG-IV): sequencing the most valuable type-strain genomes for metagenomic binning, comparative biology and taxonomic classification.</title>
        <authorList>
            <person name="Goeker M."/>
        </authorList>
    </citation>
    <scope>NUCLEOTIDE SEQUENCE [LARGE SCALE GENOMIC DNA]</scope>
    <source>
        <strain evidence="7 8">DSM 9768</strain>
    </source>
</reference>
<dbReference type="SUPFAM" id="SSF52540">
    <property type="entry name" value="P-loop containing nucleoside triphosphate hydrolases"/>
    <property type="match status" value="1"/>
</dbReference>
<feature type="binding site" evidence="4">
    <location>
        <begin position="147"/>
        <end position="154"/>
    </location>
    <ligand>
        <name>ATP</name>
        <dbReference type="ChEBI" id="CHEBI:30616"/>
    </ligand>
</feature>
<dbReference type="PANTHER" id="PTHR22683:SF41">
    <property type="entry name" value="DNA TRANSLOCASE FTSK"/>
    <property type="match status" value="1"/>
</dbReference>
<comment type="subcellular location">
    <subcellularLocation>
        <location evidence="1">Membrane</location>
        <topology evidence="1">Multi-pass membrane protein</topology>
    </subcellularLocation>
</comment>
<evidence type="ECO:0000259" key="6">
    <source>
        <dbReference type="PROSITE" id="PS50901"/>
    </source>
</evidence>
<evidence type="ECO:0000313" key="8">
    <source>
        <dbReference type="Proteomes" id="UP001230005"/>
    </source>
</evidence>
<dbReference type="EMBL" id="JAUSUG010000038">
    <property type="protein sequence ID" value="MDQ0257923.1"/>
    <property type="molecule type" value="Genomic_DNA"/>
</dbReference>
<proteinExistence type="predicted"/>
<evidence type="ECO:0000256" key="5">
    <source>
        <dbReference type="SAM" id="MobiDB-lite"/>
    </source>
</evidence>
<feature type="domain" description="FtsK" evidence="6">
    <location>
        <begin position="130"/>
        <end position="309"/>
    </location>
</feature>
<keyword evidence="2 4" id="KW-0547">Nucleotide-binding</keyword>
<protein>
    <submittedName>
        <fullName evidence="7">S-DNA-T family DNA segregation ATPase FtsK/SpoIIIE</fullName>
    </submittedName>
</protein>